<evidence type="ECO:0000313" key="4">
    <source>
        <dbReference type="EMBL" id="HER96270.1"/>
    </source>
</evidence>
<reference evidence="4" key="1">
    <citation type="journal article" date="2020" name="mSystems">
        <title>Genome- and Community-Level Interaction Insights into Carbon Utilization and Element Cycling Functions of Hydrothermarchaeota in Hydrothermal Sediment.</title>
        <authorList>
            <person name="Zhou Z."/>
            <person name="Liu Y."/>
            <person name="Xu W."/>
            <person name="Pan J."/>
            <person name="Luo Z.H."/>
            <person name="Li M."/>
        </authorList>
    </citation>
    <scope>NUCLEOTIDE SEQUENCE [LARGE SCALE GENOMIC DNA]</scope>
    <source>
        <strain evidence="4">SpSt-143</strain>
    </source>
</reference>
<keyword evidence="2" id="KW-0378">Hydrolase</keyword>
<comment type="caution">
    <text evidence="4">The sequence shown here is derived from an EMBL/GenBank/DDBJ whole genome shotgun (WGS) entry which is preliminary data.</text>
</comment>
<dbReference type="NCBIfam" id="TIGR00369">
    <property type="entry name" value="unchar_dom_1"/>
    <property type="match status" value="1"/>
</dbReference>
<evidence type="ECO:0000256" key="1">
    <source>
        <dbReference type="ARBA" id="ARBA00008324"/>
    </source>
</evidence>
<dbReference type="InterPro" id="IPR006683">
    <property type="entry name" value="Thioestr_dom"/>
</dbReference>
<name>A0A7V2B0X6_RHOMR</name>
<accession>A0A7V2B0X6</accession>
<evidence type="ECO:0000256" key="2">
    <source>
        <dbReference type="ARBA" id="ARBA00022801"/>
    </source>
</evidence>
<feature type="domain" description="Thioesterase" evidence="3">
    <location>
        <begin position="54"/>
        <end position="132"/>
    </location>
</feature>
<dbReference type="GO" id="GO:0005829">
    <property type="term" value="C:cytosol"/>
    <property type="evidence" value="ECO:0007669"/>
    <property type="project" value="TreeGrafter"/>
</dbReference>
<organism evidence="4">
    <name type="scientific">Rhodothermus marinus</name>
    <name type="common">Rhodothermus obamensis</name>
    <dbReference type="NCBI Taxonomy" id="29549"/>
    <lineage>
        <taxon>Bacteria</taxon>
        <taxon>Pseudomonadati</taxon>
        <taxon>Rhodothermota</taxon>
        <taxon>Rhodothermia</taxon>
        <taxon>Rhodothermales</taxon>
        <taxon>Rhodothermaceae</taxon>
        <taxon>Rhodothermus</taxon>
    </lineage>
</organism>
<dbReference type="GO" id="GO:0061522">
    <property type="term" value="F:1,4-dihydroxy-2-naphthoyl-CoA thioesterase activity"/>
    <property type="evidence" value="ECO:0007669"/>
    <property type="project" value="TreeGrafter"/>
</dbReference>
<sequence length="145" mass="15996">MPETAIWKRPATLEDLNRMTEGNMLGHLGIRFIEIGDDYLVATMPVDGRTQQPFGLLHGGASVALAESMGSVGSQLCLDSDQLFCVGLEINANHIRAVRSGQVKGVARPLHIGRRTQVWDIRIYDAQERLVCISRLTLAVLPYPE</sequence>
<dbReference type="Pfam" id="PF03061">
    <property type="entry name" value="4HBT"/>
    <property type="match status" value="1"/>
</dbReference>
<dbReference type="PANTHER" id="PTHR43240:SF5">
    <property type="entry name" value="1,4-DIHYDROXY-2-NAPHTHOYL-COA THIOESTERASE 1"/>
    <property type="match status" value="1"/>
</dbReference>
<comment type="similarity">
    <text evidence="1">Belongs to the thioesterase PaaI family.</text>
</comment>
<dbReference type="AlphaFoldDB" id="A0A7V2B0X6"/>
<proteinExistence type="inferred from homology"/>
<dbReference type="InterPro" id="IPR029069">
    <property type="entry name" value="HotDog_dom_sf"/>
</dbReference>
<dbReference type="InterPro" id="IPR003736">
    <property type="entry name" value="PAAI_dom"/>
</dbReference>
<dbReference type="EMBL" id="DSGB01000005">
    <property type="protein sequence ID" value="HER96270.1"/>
    <property type="molecule type" value="Genomic_DNA"/>
</dbReference>
<evidence type="ECO:0000259" key="3">
    <source>
        <dbReference type="Pfam" id="PF03061"/>
    </source>
</evidence>
<gene>
    <name evidence="4" type="ORF">ENO59_07105</name>
</gene>
<dbReference type="SUPFAM" id="SSF54637">
    <property type="entry name" value="Thioesterase/thiol ester dehydrase-isomerase"/>
    <property type="match status" value="1"/>
</dbReference>
<dbReference type="Gene3D" id="3.10.129.10">
    <property type="entry name" value="Hotdog Thioesterase"/>
    <property type="match status" value="1"/>
</dbReference>
<protein>
    <submittedName>
        <fullName evidence="4">Hotdog fold thioesterase</fullName>
    </submittedName>
</protein>
<dbReference type="PANTHER" id="PTHR43240">
    <property type="entry name" value="1,4-DIHYDROXY-2-NAPHTHOYL-COA THIOESTERASE 1"/>
    <property type="match status" value="1"/>
</dbReference>
<dbReference type="FunFam" id="3.10.129.10:FF:000002">
    <property type="entry name" value="1,4-dihydroxy-2-naphthoyl-CoA hydrolase"/>
    <property type="match status" value="1"/>
</dbReference>
<dbReference type="CDD" id="cd03443">
    <property type="entry name" value="PaaI_thioesterase"/>
    <property type="match status" value="1"/>
</dbReference>